<reference evidence="1" key="1">
    <citation type="submission" date="2014-09" db="EMBL/GenBank/DDBJ databases">
        <authorList>
            <person name="Magalhaes I.L.F."/>
            <person name="Oliveira U."/>
            <person name="Santos F.R."/>
            <person name="Vidigal T.H.D.A."/>
            <person name="Brescovit A.D."/>
            <person name="Santos A.J."/>
        </authorList>
    </citation>
    <scope>NUCLEOTIDE SEQUENCE</scope>
    <source>
        <tissue evidence="1">Shoot tissue taken approximately 20 cm above the soil surface</tissue>
    </source>
</reference>
<protein>
    <submittedName>
        <fullName evidence="1">Uncharacterized protein</fullName>
    </submittedName>
</protein>
<accession>A0A0A8ZI16</accession>
<evidence type="ECO:0000313" key="1">
    <source>
        <dbReference type="EMBL" id="JAD34497.1"/>
    </source>
</evidence>
<proteinExistence type="predicted"/>
<sequence length="45" mass="5156">MHKLDRGREMINPRPKGLAYSTLPCNEDTSHTISWQSNMMIKIGP</sequence>
<dbReference type="AlphaFoldDB" id="A0A0A8ZI16"/>
<dbReference type="EMBL" id="GBRH01263398">
    <property type="protein sequence ID" value="JAD34497.1"/>
    <property type="molecule type" value="Transcribed_RNA"/>
</dbReference>
<name>A0A0A8ZI16_ARUDO</name>
<organism evidence="1">
    <name type="scientific">Arundo donax</name>
    <name type="common">Giant reed</name>
    <name type="synonym">Donax arundinaceus</name>
    <dbReference type="NCBI Taxonomy" id="35708"/>
    <lineage>
        <taxon>Eukaryota</taxon>
        <taxon>Viridiplantae</taxon>
        <taxon>Streptophyta</taxon>
        <taxon>Embryophyta</taxon>
        <taxon>Tracheophyta</taxon>
        <taxon>Spermatophyta</taxon>
        <taxon>Magnoliopsida</taxon>
        <taxon>Liliopsida</taxon>
        <taxon>Poales</taxon>
        <taxon>Poaceae</taxon>
        <taxon>PACMAD clade</taxon>
        <taxon>Arundinoideae</taxon>
        <taxon>Arundineae</taxon>
        <taxon>Arundo</taxon>
    </lineage>
</organism>
<reference evidence="1" key="2">
    <citation type="journal article" date="2015" name="Data Brief">
        <title>Shoot transcriptome of the giant reed, Arundo donax.</title>
        <authorList>
            <person name="Barrero R.A."/>
            <person name="Guerrero F.D."/>
            <person name="Moolhuijzen P."/>
            <person name="Goolsby J.A."/>
            <person name="Tidwell J."/>
            <person name="Bellgard S.E."/>
            <person name="Bellgard M.I."/>
        </authorList>
    </citation>
    <scope>NUCLEOTIDE SEQUENCE</scope>
    <source>
        <tissue evidence="1">Shoot tissue taken approximately 20 cm above the soil surface</tissue>
    </source>
</reference>